<organism evidence="2">
    <name type="scientific">viral metagenome</name>
    <dbReference type="NCBI Taxonomy" id="1070528"/>
    <lineage>
        <taxon>unclassified sequences</taxon>
        <taxon>metagenomes</taxon>
        <taxon>organismal metagenomes</taxon>
    </lineage>
</organism>
<feature type="domain" description="GIY-YIG" evidence="1">
    <location>
        <begin position="1"/>
        <end position="84"/>
    </location>
</feature>
<dbReference type="InterPro" id="IPR035901">
    <property type="entry name" value="GIY-YIG_endonuc_sf"/>
</dbReference>
<evidence type="ECO:0000313" key="2">
    <source>
        <dbReference type="EMBL" id="QHT80501.1"/>
    </source>
</evidence>
<dbReference type="InterPro" id="IPR000305">
    <property type="entry name" value="GIY-YIG_endonuc"/>
</dbReference>
<proteinExistence type="predicted"/>
<dbReference type="PROSITE" id="PS50164">
    <property type="entry name" value="GIY_YIG"/>
    <property type="match status" value="1"/>
</dbReference>
<evidence type="ECO:0000259" key="1">
    <source>
        <dbReference type="PROSITE" id="PS50164"/>
    </source>
</evidence>
<protein>
    <recommendedName>
        <fullName evidence="1">GIY-YIG domain-containing protein</fullName>
    </recommendedName>
</protein>
<dbReference type="Pfam" id="PF01541">
    <property type="entry name" value="GIY-YIG"/>
    <property type="match status" value="1"/>
</dbReference>
<dbReference type="SUPFAM" id="SSF82771">
    <property type="entry name" value="GIY-YIG endonuclease"/>
    <property type="match status" value="1"/>
</dbReference>
<dbReference type="PANTHER" id="PTHR20208:SF13">
    <property type="entry name" value="STRUCTURE-SPECIFIC ENDONUCLEASE SUBUNIT SLX1"/>
    <property type="match status" value="1"/>
</dbReference>
<dbReference type="AlphaFoldDB" id="A0A6C0HIM9"/>
<accession>A0A6C0HIM9</accession>
<name>A0A6C0HIM9_9ZZZZ</name>
<dbReference type="EMBL" id="MN739970">
    <property type="protein sequence ID" value="QHT80501.1"/>
    <property type="molecule type" value="Genomic_DNA"/>
</dbReference>
<dbReference type="SMART" id="SM00465">
    <property type="entry name" value="GIYc"/>
    <property type="match status" value="1"/>
</dbReference>
<sequence length="154" mass="17914">MFVYLLICSDNSTYIGATVNLERRLRQHNKELTGGATRTGSKVNKGLYWSRVCYVSQFPDWQATLQFEWRWKHISRQYSSKLLPLERRMLALVQLLSLEQSTSKAIPFVEWKRKPTVHVEEEYVTRCAVYLTACENLPYEIGDPVIAPAEENIV</sequence>
<dbReference type="InterPro" id="IPR050381">
    <property type="entry name" value="SLX1_endonuclease"/>
</dbReference>
<reference evidence="2" key="1">
    <citation type="journal article" date="2020" name="Nature">
        <title>Giant virus diversity and host interactions through global metagenomics.</title>
        <authorList>
            <person name="Schulz F."/>
            <person name="Roux S."/>
            <person name="Paez-Espino D."/>
            <person name="Jungbluth S."/>
            <person name="Walsh D.A."/>
            <person name="Denef V.J."/>
            <person name="McMahon K.D."/>
            <person name="Konstantinidis K.T."/>
            <person name="Eloe-Fadrosh E.A."/>
            <person name="Kyrpides N.C."/>
            <person name="Woyke T."/>
        </authorList>
    </citation>
    <scope>NUCLEOTIDE SEQUENCE</scope>
    <source>
        <strain evidence="2">GVMAG-M-3300023184-120</strain>
    </source>
</reference>
<dbReference type="Gene3D" id="3.40.1440.10">
    <property type="entry name" value="GIY-YIG endonuclease"/>
    <property type="match status" value="1"/>
</dbReference>
<dbReference type="PANTHER" id="PTHR20208">
    <property type="entry name" value="STRUCTURE-SPECIFIC ENDONUCLEASE SUBUNIT SLX1"/>
    <property type="match status" value="1"/>
</dbReference>